<evidence type="ECO:0000256" key="2">
    <source>
        <dbReference type="ARBA" id="ARBA00023054"/>
    </source>
</evidence>
<feature type="compositionally biased region" description="Basic and acidic residues" evidence="3">
    <location>
        <begin position="197"/>
        <end position="211"/>
    </location>
</feature>
<evidence type="ECO:0000313" key="5">
    <source>
        <dbReference type="Proteomes" id="UP000503462"/>
    </source>
</evidence>
<dbReference type="Proteomes" id="UP000503462">
    <property type="component" value="Chromosome 2"/>
</dbReference>
<sequence length="321" mass="35251">MSSFSAILSSLQDGKARESDNTPGGTGQSVTDALIQRSRTAASNKRKLGDQPAGARKAVKLSPKPSKQSLRPPPTIETESRSLVGVKTSKAPAARLQQNGTTGATIPPKAQLAAASTASAPAKRGFASLLAKANAAQEAIKAAGPNTIKHKATEVMKKKERERMKLAAKEEDKQMRRGNLNIGNAKLGTARLGGIDRNAEGKPVRRPKDDLSTIGTMRAKPDTKPALKHKRKEIRQDKYGGYASWSDLDAEDEEQDYESESDMEEAGFDDIMEEDRRAERFARQEDQRELELEERRRKEKLERKQKLMALNDSAAAAKKRY</sequence>
<dbReference type="EMBL" id="CP051140">
    <property type="protein sequence ID" value="QIW98154.1"/>
    <property type="molecule type" value="Genomic_DNA"/>
</dbReference>
<protein>
    <recommendedName>
        <fullName evidence="6">SPT2 chromatin protein</fullName>
    </recommendedName>
</protein>
<evidence type="ECO:0000256" key="3">
    <source>
        <dbReference type="SAM" id="MobiDB-lite"/>
    </source>
</evidence>
<reference evidence="4 5" key="1">
    <citation type="journal article" date="2016" name="Sci. Rep.">
        <title>Peltaster fructicola genome reveals evolution from an invasive phytopathogen to an ectophytic parasite.</title>
        <authorList>
            <person name="Xu C."/>
            <person name="Chen H."/>
            <person name="Gleason M.L."/>
            <person name="Xu J.R."/>
            <person name="Liu H."/>
            <person name="Zhang R."/>
            <person name="Sun G."/>
        </authorList>
    </citation>
    <scope>NUCLEOTIDE SEQUENCE [LARGE SCALE GENOMIC DNA]</scope>
    <source>
        <strain evidence="4 5">LNHT1506</strain>
    </source>
</reference>
<dbReference type="OrthoDB" id="5430658at2759"/>
<dbReference type="AlphaFoldDB" id="A0A6H0XU33"/>
<feature type="compositionally biased region" description="Acidic residues" evidence="3">
    <location>
        <begin position="248"/>
        <end position="273"/>
    </location>
</feature>
<feature type="region of interest" description="Disordered" evidence="3">
    <location>
        <begin position="194"/>
        <end position="321"/>
    </location>
</feature>
<feature type="compositionally biased region" description="Polar residues" evidence="3">
    <location>
        <begin position="1"/>
        <end position="12"/>
    </location>
</feature>
<evidence type="ECO:0000313" key="4">
    <source>
        <dbReference type="EMBL" id="QIW98154.1"/>
    </source>
</evidence>
<feature type="compositionally biased region" description="Basic and acidic residues" evidence="3">
    <location>
        <begin position="274"/>
        <end position="305"/>
    </location>
</feature>
<keyword evidence="5" id="KW-1185">Reference proteome</keyword>
<dbReference type="Pfam" id="PF08243">
    <property type="entry name" value="SPT2"/>
    <property type="match status" value="1"/>
</dbReference>
<gene>
    <name evidence="4" type="ORF">AMS68_003672</name>
</gene>
<keyword evidence="2" id="KW-0175">Coiled coil</keyword>
<evidence type="ECO:0008006" key="6">
    <source>
        <dbReference type="Google" id="ProtNLM"/>
    </source>
</evidence>
<dbReference type="InterPro" id="IPR013256">
    <property type="entry name" value="Chromatin_SPT2"/>
</dbReference>
<feature type="region of interest" description="Disordered" evidence="3">
    <location>
        <begin position="1"/>
        <end position="106"/>
    </location>
</feature>
<proteinExistence type="inferred from homology"/>
<name>A0A6H0XU33_9PEZI</name>
<comment type="similarity">
    <text evidence="1">Belongs to the SPT2 family.</text>
</comment>
<evidence type="ECO:0000256" key="1">
    <source>
        <dbReference type="ARBA" id="ARBA00006461"/>
    </source>
</evidence>
<accession>A0A6H0XU33</accession>
<dbReference type="SMART" id="SM00784">
    <property type="entry name" value="SPT2"/>
    <property type="match status" value="1"/>
</dbReference>
<organism evidence="4 5">
    <name type="scientific">Peltaster fructicola</name>
    <dbReference type="NCBI Taxonomy" id="286661"/>
    <lineage>
        <taxon>Eukaryota</taxon>
        <taxon>Fungi</taxon>
        <taxon>Dikarya</taxon>
        <taxon>Ascomycota</taxon>
        <taxon>Pezizomycotina</taxon>
        <taxon>Dothideomycetes</taxon>
        <taxon>Dothideomycetes incertae sedis</taxon>
        <taxon>Peltaster</taxon>
    </lineage>
</organism>